<proteinExistence type="predicted"/>
<dbReference type="PANTHER" id="PTHR24637:SF422">
    <property type="entry name" value="COLLAGEN IV NC1 DOMAIN-CONTAINING PROTEIN"/>
    <property type="match status" value="1"/>
</dbReference>
<dbReference type="Proteomes" id="UP000198558">
    <property type="component" value="Unassembled WGS sequence"/>
</dbReference>
<gene>
    <name evidence="2" type="ORF">SAMN04489758_1294</name>
</gene>
<accession>A0A1I0GF92</accession>
<organism evidence="2 3">
    <name type="scientific">Thomasclavelia cocleata</name>
    <dbReference type="NCBI Taxonomy" id="69824"/>
    <lineage>
        <taxon>Bacteria</taxon>
        <taxon>Bacillati</taxon>
        <taxon>Bacillota</taxon>
        <taxon>Erysipelotrichia</taxon>
        <taxon>Erysipelotrichales</taxon>
        <taxon>Coprobacillaceae</taxon>
        <taxon>Thomasclavelia</taxon>
    </lineage>
</organism>
<keyword evidence="2" id="KW-0176">Collagen</keyword>
<feature type="compositionally biased region" description="Low complexity" evidence="1">
    <location>
        <begin position="33"/>
        <end position="129"/>
    </location>
</feature>
<dbReference type="InterPro" id="IPR008160">
    <property type="entry name" value="Collagen"/>
</dbReference>
<reference evidence="3" key="1">
    <citation type="submission" date="2016-10" db="EMBL/GenBank/DDBJ databases">
        <authorList>
            <person name="Varghese N."/>
            <person name="Submissions S."/>
        </authorList>
    </citation>
    <scope>NUCLEOTIDE SEQUENCE [LARGE SCALE GENOMIC DNA]</scope>
    <source>
        <strain evidence="3">DSM 1551</strain>
    </source>
</reference>
<dbReference type="RefSeq" id="WP_244881302.1">
    <property type="nucleotide sequence ID" value="NZ_FOIN01000029.1"/>
</dbReference>
<dbReference type="Pfam" id="PF01391">
    <property type="entry name" value="Collagen"/>
    <property type="match status" value="1"/>
</dbReference>
<keyword evidence="3" id="KW-1185">Reference proteome</keyword>
<protein>
    <submittedName>
        <fullName evidence="2">Collagen triple helix repeat-containing protein</fullName>
    </submittedName>
</protein>
<dbReference type="Gene3D" id="2.60.120.260">
    <property type="entry name" value="Galactose-binding domain-like"/>
    <property type="match status" value="1"/>
</dbReference>
<evidence type="ECO:0000313" key="2">
    <source>
        <dbReference type="EMBL" id="SET69517.1"/>
    </source>
</evidence>
<dbReference type="AlphaFoldDB" id="A0A1I0GF92"/>
<dbReference type="GeneID" id="78289813"/>
<evidence type="ECO:0000256" key="1">
    <source>
        <dbReference type="SAM" id="MobiDB-lite"/>
    </source>
</evidence>
<dbReference type="EMBL" id="FOIN01000029">
    <property type="protein sequence ID" value="SET69517.1"/>
    <property type="molecule type" value="Genomic_DNA"/>
</dbReference>
<sequence length="290" mass="28962">MNRCISNNSCIWCPCCRCRPPIIIRCPTGPTGPTGSTGATGPTGPTGNTGATGPTGPTGNTGATGPTGSTGSTGATGPTGPTGNTGATGPTGSTGSTGATGPTGPTGSTGATGPTGLTGNTGATGPTGPRGEGCASLGEQILNGGMEDFIGDLPVSWNSTTPISIESVDQAGRVHSGNLSVNMQDGSDLYQDVDIKVGCYYILSFFAHGEGQQIGLRATITFLDDQNNQLLTNQLIVREQDLINSNRSFGYFRLVSGAAPSGAVKARVAFYVVAGGGQSMDLDDVSFMVA</sequence>
<name>A0A1I0GF92_9FIRM</name>
<evidence type="ECO:0000313" key="3">
    <source>
        <dbReference type="Proteomes" id="UP000198558"/>
    </source>
</evidence>
<feature type="region of interest" description="Disordered" evidence="1">
    <location>
        <begin position="33"/>
        <end position="134"/>
    </location>
</feature>
<dbReference type="PANTHER" id="PTHR24637">
    <property type="entry name" value="COLLAGEN"/>
    <property type="match status" value="1"/>
</dbReference>